<evidence type="ECO:0000313" key="2">
    <source>
        <dbReference type="Proteomes" id="UP001230188"/>
    </source>
</evidence>
<dbReference type="AlphaFoldDB" id="A0AAD7UCR5"/>
<dbReference type="Proteomes" id="UP001230188">
    <property type="component" value="Unassembled WGS sequence"/>
</dbReference>
<keyword evidence="2" id="KW-1185">Reference proteome</keyword>
<dbReference type="EMBL" id="JAQMWT010000379">
    <property type="protein sequence ID" value="KAJ8602445.1"/>
    <property type="molecule type" value="Genomic_DNA"/>
</dbReference>
<dbReference type="Gene3D" id="3.40.50.300">
    <property type="entry name" value="P-loop containing nucleotide triphosphate hydrolases"/>
    <property type="match status" value="1"/>
</dbReference>
<gene>
    <name evidence="1" type="ORF">CTAYLR_001268</name>
</gene>
<organism evidence="1 2">
    <name type="scientific">Chrysophaeum taylorii</name>
    <dbReference type="NCBI Taxonomy" id="2483200"/>
    <lineage>
        <taxon>Eukaryota</taxon>
        <taxon>Sar</taxon>
        <taxon>Stramenopiles</taxon>
        <taxon>Ochrophyta</taxon>
        <taxon>Pelagophyceae</taxon>
        <taxon>Pelagomonadales</taxon>
        <taxon>Pelagomonadaceae</taxon>
        <taxon>Chrysophaeum</taxon>
    </lineage>
</organism>
<comment type="caution">
    <text evidence="1">The sequence shown here is derived from an EMBL/GenBank/DDBJ whole genome shotgun (WGS) entry which is preliminary data.</text>
</comment>
<sequence length="322" mass="36408">MSYNEPKTRRMRLQRLATLVCFVASGEGHWAGFDCSEPRDGSDNLTIGQRECSCGGTKRDTRPVRWIHVPKTGTQFGNTVFRAACDTLPPYAAMRAVPGESLRHAPHKRVIPYFLDCFPNAVERCLLDGGIALAQGHHALESFAPQRVAYVTMLRDPFSRLVSSFHDDYHDCKKCRGTSLVEFARSSQTAAIYANFLLGRSSEELNASSAVAEATERLKKFAFVGIVERWARAVCLYHSIFGGIPTNAEFMNTVRKSMKHNETSLADLSAELRRDARYRHRRRSDPHDLSLVDDYIYQAAVVRFDADFRAYEARCKVPKYNK</sequence>
<accession>A0AAD7UCR5</accession>
<name>A0AAD7UCR5_9STRA</name>
<protein>
    <recommendedName>
        <fullName evidence="3">Sulfotransferase</fullName>
    </recommendedName>
</protein>
<evidence type="ECO:0008006" key="3">
    <source>
        <dbReference type="Google" id="ProtNLM"/>
    </source>
</evidence>
<reference evidence="1" key="1">
    <citation type="submission" date="2023-01" db="EMBL/GenBank/DDBJ databases">
        <title>Metagenome sequencing of chrysophaentin producing Chrysophaeum taylorii.</title>
        <authorList>
            <person name="Davison J."/>
            <person name="Bewley C."/>
        </authorList>
    </citation>
    <scope>NUCLEOTIDE SEQUENCE</scope>
    <source>
        <strain evidence="1">NIES-1699</strain>
    </source>
</reference>
<proteinExistence type="predicted"/>
<dbReference type="PROSITE" id="PS50096">
    <property type="entry name" value="IQ"/>
    <property type="match status" value="1"/>
</dbReference>
<dbReference type="InterPro" id="IPR027417">
    <property type="entry name" value="P-loop_NTPase"/>
</dbReference>
<evidence type="ECO:0000313" key="1">
    <source>
        <dbReference type="EMBL" id="KAJ8602445.1"/>
    </source>
</evidence>